<dbReference type="Gene3D" id="2.40.50.100">
    <property type="match status" value="1"/>
</dbReference>
<dbReference type="PROSITE" id="PS51257">
    <property type="entry name" value="PROKAR_LIPOPROTEIN"/>
    <property type="match status" value="1"/>
</dbReference>
<name>A0ABP3Y7K6_9FLAO</name>
<evidence type="ECO:0000256" key="2">
    <source>
        <dbReference type="ARBA" id="ARBA00022448"/>
    </source>
</evidence>
<dbReference type="PANTHER" id="PTHR30097:SF4">
    <property type="entry name" value="SLR6042 PROTEIN"/>
    <property type="match status" value="1"/>
</dbReference>
<proteinExistence type="inferred from homology"/>
<reference evidence="7" key="1">
    <citation type="journal article" date="2019" name="Int. J. Syst. Evol. Microbiol.">
        <title>The Global Catalogue of Microorganisms (GCM) 10K type strain sequencing project: providing services to taxonomists for standard genome sequencing and annotation.</title>
        <authorList>
            <consortium name="The Broad Institute Genomics Platform"/>
            <consortium name="The Broad Institute Genome Sequencing Center for Infectious Disease"/>
            <person name="Wu L."/>
            <person name="Ma J."/>
        </authorList>
    </citation>
    <scope>NUCLEOTIDE SEQUENCE [LARGE SCALE GENOMIC DNA]</scope>
    <source>
        <strain evidence="7">JCM 16083</strain>
    </source>
</reference>
<keyword evidence="4" id="KW-0732">Signal</keyword>
<dbReference type="Gene3D" id="2.40.30.170">
    <property type="match status" value="1"/>
</dbReference>
<dbReference type="InterPro" id="IPR058625">
    <property type="entry name" value="MdtA-like_BSH"/>
</dbReference>
<feature type="signal peptide" evidence="4">
    <location>
        <begin position="1"/>
        <end position="20"/>
    </location>
</feature>
<dbReference type="InterPro" id="IPR051909">
    <property type="entry name" value="MFP_Cation_Efflux"/>
</dbReference>
<dbReference type="InterPro" id="IPR006143">
    <property type="entry name" value="RND_pump_MFP"/>
</dbReference>
<evidence type="ECO:0000313" key="7">
    <source>
        <dbReference type="Proteomes" id="UP001501126"/>
    </source>
</evidence>
<accession>A0ABP3Y7K6</accession>
<feature type="coiled-coil region" evidence="3">
    <location>
        <begin position="133"/>
        <end position="167"/>
    </location>
</feature>
<evidence type="ECO:0000313" key="6">
    <source>
        <dbReference type="EMBL" id="GAA0876623.1"/>
    </source>
</evidence>
<keyword evidence="2" id="KW-0813">Transport</keyword>
<dbReference type="Proteomes" id="UP001501126">
    <property type="component" value="Unassembled WGS sequence"/>
</dbReference>
<dbReference type="Pfam" id="PF25917">
    <property type="entry name" value="BSH_RND"/>
    <property type="match status" value="1"/>
</dbReference>
<organism evidence="6 7">
    <name type="scientific">Wandonia haliotis</name>
    <dbReference type="NCBI Taxonomy" id="574963"/>
    <lineage>
        <taxon>Bacteria</taxon>
        <taxon>Pseudomonadati</taxon>
        <taxon>Bacteroidota</taxon>
        <taxon>Flavobacteriia</taxon>
        <taxon>Flavobacteriales</taxon>
        <taxon>Crocinitomicaceae</taxon>
        <taxon>Wandonia</taxon>
    </lineage>
</organism>
<keyword evidence="3" id="KW-0175">Coiled coil</keyword>
<evidence type="ECO:0000256" key="1">
    <source>
        <dbReference type="ARBA" id="ARBA00009477"/>
    </source>
</evidence>
<feature type="chain" id="PRO_5046184996" evidence="4">
    <location>
        <begin position="21"/>
        <end position="370"/>
    </location>
</feature>
<feature type="domain" description="Multidrug resistance protein MdtA-like barrel-sandwich hybrid" evidence="5">
    <location>
        <begin position="76"/>
        <end position="209"/>
    </location>
</feature>
<dbReference type="SUPFAM" id="SSF111369">
    <property type="entry name" value="HlyD-like secretion proteins"/>
    <property type="match status" value="1"/>
</dbReference>
<evidence type="ECO:0000256" key="4">
    <source>
        <dbReference type="SAM" id="SignalP"/>
    </source>
</evidence>
<evidence type="ECO:0000256" key="3">
    <source>
        <dbReference type="SAM" id="Coils"/>
    </source>
</evidence>
<keyword evidence="7" id="KW-1185">Reference proteome</keyword>
<dbReference type="NCBIfam" id="TIGR01730">
    <property type="entry name" value="RND_mfp"/>
    <property type="match status" value="1"/>
</dbReference>
<dbReference type="PANTHER" id="PTHR30097">
    <property type="entry name" value="CATION EFFLUX SYSTEM PROTEIN CUSB"/>
    <property type="match status" value="1"/>
</dbReference>
<comment type="similarity">
    <text evidence="1">Belongs to the membrane fusion protein (MFP) (TC 8.A.1) family.</text>
</comment>
<comment type="caution">
    <text evidence="6">The sequence shown here is derived from an EMBL/GenBank/DDBJ whole genome shotgun (WGS) entry which is preliminary data.</text>
</comment>
<protein>
    <submittedName>
        <fullName evidence="6">Efflux RND transporter periplasmic adaptor subunit</fullName>
    </submittedName>
</protein>
<dbReference type="RefSeq" id="WP_343789844.1">
    <property type="nucleotide sequence ID" value="NZ_BAAAFH010000022.1"/>
</dbReference>
<dbReference type="EMBL" id="BAAAFH010000022">
    <property type="protein sequence ID" value="GAA0876623.1"/>
    <property type="molecule type" value="Genomic_DNA"/>
</dbReference>
<evidence type="ECO:0000259" key="5">
    <source>
        <dbReference type="Pfam" id="PF25917"/>
    </source>
</evidence>
<sequence>MKISYLFPLVLLLVACSQSSPETQEQQKEALHLVTLSEEQLQTNDLKIGPIATHFFNREIQTNGTVDVPPANRFKISAYFKGYVKEIRVIEGDAVTKGQLLARIEHPDLLELQKQYAATISRFTYIEKEYNRIQLLEQNDAIAKKELNRIQSEFETLKAERNNLEQQLVLIHLPISKIAEGNFFSSYGIYAPTSGQITQVNVSSGELVGDEKPILEMINTDKIRVELEVFEKDIAHLKEQQPVRFSVQGDETIHTGVIFRIGSEIKTDRRVTVTVDITDSKSLVLKTGAYVSANIILDQKQLPALPGSAIVKKGEQYFALLLTREEDQYYYFKQVKVPVTLTNGNWYGIDPEQIDTSAQFLLNGAFDLVY</sequence>
<gene>
    <name evidence="6" type="ORF">GCM10009118_30330</name>
</gene>